<reference evidence="2" key="1">
    <citation type="submission" date="2022-12" db="EMBL/GenBank/DDBJ databases">
        <title>Species Delineation and Comparative Genomics within the Campylobacter ureolyticus Complex.</title>
        <authorList>
            <person name="Maki J."/>
            <person name="Howard M."/>
            <person name="Connelly S."/>
            <person name="Hardy D.J."/>
            <person name="Cameron A."/>
        </authorList>
    </citation>
    <scope>NUCLEOTIDE SEQUENCE</scope>
    <source>
        <strain evidence="2">URMC_786</strain>
    </source>
</reference>
<proteinExistence type="predicted"/>
<dbReference type="RefSeq" id="WP_269480672.1">
    <property type="nucleotide sequence ID" value="NZ_JAPXGH010000011.1"/>
</dbReference>
<dbReference type="AlphaFoldDB" id="A0A9Q4KRW6"/>
<organism evidence="2 3">
    <name type="scientific">Campylobacter ureolyticus</name>
    <dbReference type="NCBI Taxonomy" id="827"/>
    <lineage>
        <taxon>Bacteria</taxon>
        <taxon>Pseudomonadati</taxon>
        <taxon>Campylobacterota</taxon>
        <taxon>Epsilonproteobacteria</taxon>
        <taxon>Campylobacterales</taxon>
        <taxon>Campylobacteraceae</taxon>
        <taxon>Campylobacter</taxon>
    </lineage>
</organism>
<dbReference type="EMBL" id="JAPXGP010000008">
    <property type="protein sequence ID" value="MCZ6162440.1"/>
    <property type="molecule type" value="Genomic_DNA"/>
</dbReference>
<comment type="caution">
    <text evidence="2">The sequence shown here is derived from an EMBL/GenBank/DDBJ whole genome shotgun (WGS) entry which is preliminary data.</text>
</comment>
<dbReference type="Pfam" id="PF04965">
    <property type="entry name" value="GPW_gp25"/>
    <property type="match status" value="1"/>
</dbReference>
<feature type="domain" description="IraD/Gp25-like" evidence="1">
    <location>
        <begin position="4"/>
        <end position="86"/>
    </location>
</feature>
<dbReference type="Gene3D" id="3.10.450.40">
    <property type="match status" value="1"/>
</dbReference>
<gene>
    <name evidence="2" type="ORF">O6B92_08880</name>
</gene>
<evidence type="ECO:0000313" key="3">
    <source>
        <dbReference type="Proteomes" id="UP001075461"/>
    </source>
</evidence>
<name>A0A9Q4KRW6_9BACT</name>
<dbReference type="Proteomes" id="UP001075461">
    <property type="component" value="Unassembled WGS sequence"/>
</dbReference>
<evidence type="ECO:0000313" key="2">
    <source>
        <dbReference type="EMBL" id="MCZ6162440.1"/>
    </source>
</evidence>
<dbReference type="InterPro" id="IPR007048">
    <property type="entry name" value="IraD/Gp25-like"/>
</dbReference>
<sequence>MYQISIEENIKRIIITNKYTKILRPKFGLYRHIGKQMSLENLSFLKFDIINQIKTYEPRINLEMINFKENKNGLNLELVYTLKGENLSKKAEFNL</sequence>
<protein>
    <submittedName>
        <fullName evidence="2">GPW/gp25 family protein</fullName>
    </submittedName>
</protein>
<evidence type="ECO:0000259" key="1">
    <source>
        <dbReference type="Pfam" id="PF04965"/>
    </source>
</evidence>
<accession>A0A9Q4KRW6</accession>
<dbReference type="SUPFAM" id="SSF160719">
    <property type="entry name" value="gpW/gp25-like"/>
    <property type="match status" value="1"/>
</dbReference>